<dbReference type="Pfam" id="PF07690">
    <property type="entry name" value="MFS_1"/>
    <property type="match status" value="1"/>
</dbReference>
<keyword evidence="8" id="KW-1185">Reference proteome</keyword>
<dbReference type="InterPro" id="IPR005829">
    <property type="entry name" value="Sugar_transporter_CS"/>
</dbReference>
<dbReference type="Gene3D" id="1.20.1250.20">
    <property type="entry name" value="MFS general substrate transporter like domains"/>
    <property type="match status" value="1"/>
</dbReference>
<dbReference type="InterPro" id="IPR036259">
    <property type="entry name" value="MFS_trans_sf"/>
</dbReference>
<feature type="transmembrane region" description="Helical" evidence="5">
    <location>
        <begin position="288"/>
        <end position="311"/>
    </location>
</feature>
<feature type="domain" description="Major facilitator superfamily (MFS) profile" evidence="6">
    <location>
        <begin position="1"/>
        <end position="403"/>
    </location>
</feature>
<dbReference type="PANTHER" id="PTHR23530">
    <property type="entry name" value="TRANSPORT PROTEIN-RELATED"/>
    <property type="match status" value="1"/>
</dbReference>
<comment type="caution">
    <text evidence="7">The sequence shown here is derived from an EMBL/GenBank/DDBJ whole genome shotgun (WGS) entry which is preliminary data.</text>
</comment>
<feature type="transmembrane region" description="Helical" evidence="5">
    <location>
        <begin position="171"/>
        <end position="189"/>
    </location>
</feature>
<evidence type="ECO:0000259" key="6">
    <source>
        <dbReference type="PROSITE" id="PS50850"/>
    </source>
</evidence>
<evidence type="ECO:0000256" key="4">
    <source>
        <dbReference type="ARBA" id="ARBA00023136"/>
    </source>
</evidence>
<feature type="transmembrane region" description="Helical" evidence="5">
    <location>
        <begin position="380"/>
        <end position="399"/>
    </location>
</feature>
<evidence type="ECO:0000256" key="5">
    <source>
        <dbReference type="SAM" id="Phobius"/>
    </source>
</evidence>
<keyword evidence="3 5" id="KW-1133">Transmembrane helix</keyword>
<reference evidence="7 8" key="1">
    <citation type="submission" date="2018-08" db="EMBL/GenBank/DDBJ databases">
        <title>Aeromicrobium sp. M2KJ-4, whole genome shotgun sequence.</title>
        <authorList>
            <person name="Tuo L."/>
        </authorList>
    </citation>
    <scope>NUCLEOTIDE SEQUENCE [LARGE SCALE GENOMIC DNA]</scope>
    <source>
        <strain evidence="7 8">M2KJ-4</strain>
    </source>
</reference>
<feature type="transmembrane region" description="Helical" evidence="5">
    <location>
        <begin position="136"/>
        <end position="159"/>
    </location>
</feature>
<dbReference type="SUPFAM" id="SSF103473">
    <property type="entry name" value="MFS general substrate transporter"/>
    <property type="match status" value="1"/>
</dbReference>
<accession>A0A371NZJ0</accession>
<organism evidence="7 8">
    <name type="scientific">Aeromicrobium endophyticum</name>
    <dbReference type="NCBI Taxonomy" id="2292704"/>
    <lineage>
        <taxon>Bacteria</taxon>
        <taxon>Bacillati</taxon>
        <taxon>Actinomycetota</taxon>
        <taxon>Actinomycetes</taxon>
        <taxon>Propionibacteriales</taxon>
        <taxon>Nocardioidaceae</taxon>
        <taxon>Aeromicrobium</taxon>
    </lineage>
</organism>
<name>A0A371NZJ0_9ACTN</name>
<dbReference type="GO" id="GO:0005886">
    <property type="term" value="C:plasma membrane"/>
    <property type="evidence" value="ECO:0007669"/>
    <property type="project" value="UniProtKB-SubCell"/>
</dbReference>
<evidence type="ECO:0000313" key="7">
    <source>
        <dbReference type="EMBL" id="REK69089.1"/>
    </source>
</evidence>
<feature type="transmembrane region" description="Helical" evidence="5">
    <location>
        <begin position="6"/>
        <end position="26"/>
    </location>
</feature>
<evidence type="ECO:0000256" key="2">
    <source>
        <dbReference type="ARBA" id="ARBA00022692"/>
    </source>
</evidence>
<proteinExistence type="predicted"/>
<comment type="subcellular location">
    <subcellularLocation>
        <location evidence="1">Cell membrane</location>
        <topology evidence="1">Multi-pass membrane protein</topology>
    </subcellularLocation>
</comment>
<dbReference type="PROSITE" id="PS00216">
    <property type="entry name" value="SUGAR_TRANSPORT_1"/>
    <property type="match status" value="1"/>
</dbReference>
<feature type="transmembrane region" description="Helical" evidence="5">
    <location>
        <begin position="351"/>
        <end position="374"/>
    </location>
</feature>
<dbReference type="InterPro" id="IPR053160">
    <property type="entry name" value="MFS_DHA3_Transporter"/>
</dbReference>
<keyword evidence="2 5" id="KW-0812">Transmembrane</keyword>
<gene>
    <name evidence="7" type="ORF">DX116_19470</name>
</gene>
<dbReference type="Proteomes" id="UP000265581">
    <property type="component" value="Unassembled WGS sequence"/>
</dbReference>
<feature type="transmembrane region" description="Helical" evidence="5">
    <location>
        <begin position="261"/>
        <end position="281"/>
    </location>
</feature>
<dbReference type="EMBL" id="QUBR01000003">
    <property type="protein sequence ID" value="REK69089.1"/>
    <property type="molecule type" value="Genomic_DNA"/>
</dbReference>
<feature type="transmembrane region" description="Helical" evidence="5">
    <location>
        <begin position="38"/>
        <end position="59"/>
    </location>
</feature>
<dbReference type="InterPro" id="IPR020846">
    <property type="entry name" value="MFS_dom"/>
</dbReference>
<evidence type="ECO:0000313" key="8">
    <source>
        <dbReference type="Proteomes" id="UP000265581"/>
    </source>
</evidence>
<keyword evidence="4 5" id="KW-0472">Membrane</keyword>
<dbReference type="OrthoDB" id="3513479at2"/>
<dbReference type="PROSITE" id="PS50850">
    <property type="entry name" value="MFS"/>
    <property type="match status" value="1"/>
</dbReference>
<dbReference type="PANTHER" id="PTHR23530:SF1">
    <property type="entry name" value="PERMEASE, MAJOR FACILITATOR SUPERFAMILY-RELATED"/>
    <property type="match status" value="1"/>
</dbReference>
<sequence>MRTRFWLLAGIRWLSTGLIVPVAALLPLERGLTIAEYGAVAAVQGVVVLVLELPTGGFADAVGRKPVFVASAVMAVGSYAVYALAHSPAAFAVATGLAGAYRALDSGPLNAWFVDAVHATTPPDDRSSVVARGLSGYASIAGVGIAAGAILAAGLVAWAPLGRADALALPYWVAIGLTLLQIVAALILMDEPGRAEPGRLGASIRATPRTIATGARLVLRSRVLAALMGVMLLWGFGMIAFETMTPVRLAELLGDRDSAASVMGPATAAAWGVSAVGAALVPMMLRRWSMVAVSVVLRIVQGATVVAMGLAGGPVGVVVGLLATYAVHSAAGAIHETLLHERVGHEHRATVLSLASMAMHPGGSLGLVVLGAVATDTSPGAAMIVGGVVLALAAPLFLVREGKGRGAATALPPMLDHDGGIRPAGDAVEARHD</sequence>
<protein>
    <submittedName>
        <fullName evidence="7">MFS transporter</fullName>
    </submittedName>
</protein>
<evidence type="ECO:0000256" key="1">
    <source>
        <dbReference type="ARBA" id="ARBA00004651"/>
    </source>
</evidence>
<dbReference type="InterPro" id="IPR011701">
    <property type="entry name" value="MFS"/>
</dbReference>
<evidence type="ECO:0000256" key="3">
    <source>
        <dbReference type="ARBA" id="ARBA00022989"/>
    </source>
</evidence>
<dbReference type="AlphaFoldDB" id="A0A371NZJ0"/>
<dbReference type="GO" id="GO:0022857">
    <property type="term" value="F:transmembrane transporter activity"/>
    <property type="evidence" value="ECO:0007669"/>
    <property type="project" value="InterPro"/>
</dbReference>
<feature type="transmembrane region" description="Helical" evidence="5">
    <location>
        <begin position="223"/>
        <end position="241"/>
    </location>
</feature>